<dbReference type="GO" id="GO:0006420">
    <property type="term" value="P:arginyl-tRNA aminoacylation"/>
    <property type="evidence" value="ECO:0007669"/>
    <property type="project" value="UniProtKB-UniRule"/>
</dbReference>
<evidence type="ECO:0000256" key="7">
    <source>
        <dbReference type="ARBA" id="ARBA00023146"/>
    </source>
</evidence>
<dbReference type="SUPFAM" id="SSF55190">
    <property type="entry name" value="Arginyl-tRNA synthetase (ArgRS), N-terminal 'additional' domain"/>
    <property type="match status" value="1"/>
</dbReference>
<feature type="domain" description="DALR anticodon binding" evidence="11">
    <location>
        <begin position="482"/>
        <end position="603"/>
    </location>
</feature>
<keyword evidence="5 10" id="KW-0067">ATP-binding</keyword>
<keyword evidence="3 10" id="KW-0436">Ligase</keyword>
<dbReference type="InterPro" id="IPR035684">
    <property type="entry name" value="ArgRS_core"/>
</dbReference>
<keyword evidence="4 10" id="KW-0547">Nucleotide-binding</keyword>
<dbReference type="GO" id="GO:0005524">
    <property type="term" value="F:ATP binding"/>
    <property type="evidence" value="ECO:0007669"/>
    <property type="project" value="UniProtKB-KW"/>
</dbReference>
<evidence type="ECO:0000313" key="14">
    <source>
        <dbReference type="Proteomes" id="UP000176527"/>
    </source>
</evidence>
<dbReference type="EC" id="6.1.1.19" evidence="2 9"/>
<dbReference type="SUPFAM" id="SSF52374">
    <property type="entry name" value="Nucleotidylyl transferase"/>
    <property type="match status" value="1"/>
</dbReference>
<evidence type="ECO:0000256" key="2">
    <source>
        <dbReference type="ARBA" id="ARBA00012837"/>
    </source>
</evidence>
<dbReference type="SMART" id="SM00836">
    <property type="entry name" value="DALR_1"/>
    <property type="match status" value="1"/>
</dbReference>
<sequence length="603" mass="68417">MFKSKILEDLKKAVEELGYKSSDPDKIGADIVLSIPKNPEFGEYTSNIALQLAKQKSPDSKQSPVQIANEILSHLSSLNYLEKVEVAGGGFINFFIKPNALLESLHQVCDYASLVNPSRFAEASQDEKKKVFMEYSQPNTHKLFHIGHTRNISLGESLSRLLESQGNKVFRSTYGSDIGLPVAKAIWGIKKLETEYKKIKKQSLNEKIVFLAKAYTLGAGKYEEDDQIKGEINGLNKLIYQKDPSVELILEETRQWSKEYFEHLYQKIGVKFDRSFWESEVEEEGKKLVEENLEKVFVSDQGAIIFPGEKHSLHNRVFVTTAGYPTYEAKDLRLAKVKMEIWPFDSGIILSGSEQAEYFKVMFKALELIDPGFKDKMINFPFGMVNLPSGKMASRTGDVITFDWLHNEVKKRIEKIMNRTSTAIASPSARNDEMAKEEKEQVINQISLGAIKFSMLKYAPHTDITFDIEKSVSLSGDSGPYIQYTYARAKSVLRNAQYDYDVDLPHSVQHPQTVSFELEKEERLILQKIEYFEAIVIEAAESLHPNIIASFLLDLASLFNLFYQKHPIIKGENSDLRLALTCSVAVILKQGLYLLGIEAPERM</sequence>
<name>A0A1F5KDC9_9BACT</name>
<evidence type="ECO:0000256" key="1">
    <source>
        <dbReference type="ARBA" id="ARBA00005594"/>
    </source>
</evidence>
<dbReference type="Gene3D" id="3.30.1360.70">
    <property type="entry name" value="Arginyl tRNA synthetase N-terminal domain"/>
    <property type="match status" value="1"/>
</dbReference>
<dbReference type="Gene3D" id="3.40.50.620">
    <property type="entry name" value="HUPs"/>
    <property type="match status" value="1"/>
</dbReference>
<dbReference type="InterPro" id="IPR009080">
    <property type="entry name" value="tRNAsynth_Ia_anticodon-bd"/>
</dbReference>
<evidence type="ECO:0000256" key="8">
    <source>
        <dbReference type="ARBA" id="ARBA00049339"/>
    </source>
</evidence>
<dbReference type="InterPro" id="IPR005148">
    <property type="entry name" value="Arg-tRNA-synth_N"/>
</dbReference>
<dbReference type="InterPro" id="IPR014729">
    <property type="entry name" value="Rossmann-like_a/b/a_fold"/>
</dbReference>
<dbReference type="PANTHER" id="PTHR11956:SF5">
    <property type="entry name" value="ARGININE--TRNA LIGASE, CYTOPLASMIC"/>
    <property type="match status" value="1"/>
</dbReference>
<evidence type="ECO:0000256" key="5">
    <source>
        <dbReference type="ARBA" id="ARBA00022840"/>
    </source>
</evidence>
<dbReference type="InterPro" id="IPR036695">
    <property type="entry name" value="Arg-tRNA-synth_N_sf"/>
</dbReference>
<dbReference type="Pfam" id="PF03485">
    <property type="entry name" value="Arg_tRNA_synt_N"/>
    <property type="match status" value="1"/>
</dbReference>
<dbReference type="GO" id="GO:0004814">
    <property type="term" value="F:arginine-tRNA ligase activity"/>
    <property type="evidence" value="ECO:0007669"/>
    <property type="project" value="UniProtKB-UniRule"/>
</dbReference>
<evidence type="ECO:0000256" key="4">
    <source>
        <dbReference type="ARBA" id="ARBA00022741"/>
    </source>
</evidence>
<dbReference type="SUPFAM" id="SSF47323">
    <property type="entry name" value="Anticodon-binding domain of a subclass of class I aminoacyl-tRNA synthetases"/>
    <property type="match status" value="1"/>
</dbReference>
<keyword evidence="7 10" id="KW-0030">Aminoacyl-tRNA synthetase</keyword>
<evidence type="ECO:0000256" key="6">
    <source>
        <dbReference type="ARBA" id="ARBA00022917"/>
    </source>
</evidence>
<keyword evidence="6 10" id="KW-0648">Protein biosynthesis</keyword>
<dbReference type="Gene3D" id="1.10.730.10">
    <property type="entry name" value="Isoleucyl-tRNA Synthetase, Domain 1"/>
    <property type="match status" value="1"/>
</dbReference>
<dbReference type="NCBIfam" id="TIGR00456">
    <property type="entry name" value="argS"/>
    <property type="match status" value="1"/>
</dbReference>
<dbReference type="Pfam" id="PF05746">
    <property type="entry name" value="DALR_1"/>
    <property type="match status" value="1"/>
</dbReference>
<dbReference type="Proteomes" id="UP000176527">
    <property type="component" value="Unassembled WGS sequence"/>
</dbReference>
<feature type="domain" description="Arginyl tRNA synthetase N-terminal" evidence="12">
    <location>
        <begin position="4"/>
        <end position="96"/>
    </location>
</feature>
<dbReference type="InterPro" id="IPR008909">
    <property type="entry name" value="DALR_anticod-bd"/>
</dbReference>
<dbReference type="PANTHER" id="PTHR11956">
    <property type="entry name" value="ARGINYL-TRNA SYNTHETASE"/>
    <property type="match status" value="1"/>
</dbReference>
<evidence type="ECO:0000256" key="10">
    <source>
        <dbReference type="RuleBase" id="RU363038"/>
    </source>
</evidence>
<dbReference type="EMBL" id="MFDE01000008">
    <property type="protein sequence ID" value="OGE38946.1"/>
    <property type="molecule type" value="Genomic_DNA"/>
</dbReference>
<dbReference type="InterPro" id="IPR001278">
    <property type="entry name" value="Arg-tRNA-ligase"/>
</dbReference>
<evidence type="ECO:0000256" key="9">
    <source>
        <dbReference type="NCBIfam" id="TIGR00456"/>
    </source>
</evidence>
<dbReference type="PRINTS" id="PR01038">
    <property type="entry name" value="TRNASYNTHARG"/>
</dbReference>
<organism evidence="13 14">
    <name type="scientific">Candidatus Daviesbacteria bacterium RIFCSPHIGHO2_12_FULL_37_11</name>
    <dbReference type="NCBI Taxonomy" id="1797777"/>
    <lineage>
        <taxon>Bacteria</taxon>
        <taxon>Candidatus Daviesiibacteriota</taxon>
    </lineage>
</organism>
<evidence type="ECO:0000259" key="11">
    <source>
        <dbReference type="SMART" id="SM00836"/>
    </source>
</evidence>
<evidence type="ECO:0000313" key="13">
    <source>
        <dbReference type="EMBL" id="OGE38946.1"/>
    </source>
</evidence>
<dbReference type="AlphaFoldDB" id="A0A1F5KDC9"/>
<dbReference type="GO" id="GO:0005737">
    <property type="term" value="C:cytoplasm"/>
    <property type="evidence" value="ECO:0007669"/>
    <property type="project" value="UniProtKB-UniRule"/>
</dbReference>
<reference evidence="13 14" key="1">
    <citation type="journal article" date="2016" name="Nat. Commun.">
        <title>Thousands of microbial genomes shed light on interconnected biogeochemical processes in an aquifer system.</title>
        <authorList>
            <person name="Anantharaman K."/>
            <person name="Brown C.T."/>
            <person name="Hug L.A."/>
            <person name="Sharon I."/>
            <person name="Castelle C.J."/>
            <person name="Probst A.J."/>
            <person name="Thomas B.C."/>
            <person name="Singh A."/>
            <person name="Wilkins M.J."/>
            <person name="Karaoz U."/>
            <person name="Brodie E.L."/>
            <person name="Williams K.H."/>
            <person name="Hubbard S.S."/>
            <person name="Banfield J.F."/>
        </authorList>
    </citation>
    <scope>NUCLEOTIDE SEQUENCE [LARGE SCALE GENOMIC DNA]</scope>
</reference>
<accession>A0A1F5KDC9</accession>
<protein>
    <recommendedName>
        <fullName evidence="2 9">Arginine--tRNA ligase</fullName>
        <ecNumber evidence="2 9">6.1.1.19</ecNumber>
    </recommendedName>
</protein>
<gene>
    <name evidence="13" type="ORF">A3F00_01925</name>
</gene>
<comment type="caution">
    <text evidence="13">The sequence shown here is derived from an EMBL/GenBank/DDBJ whole genome shotgun (WGS) entry which is preliminary data.</text>
</comment>
<comment type="catalytic activity">
    <reaction evidence="8">
        <text>tRNA(Arg) + L-arginine + ATP = L-arginyl-tRNA(Arg) + AMP + diphosphate</text>
        <dbReference type="Rhea" id="RHEA:20301"/>
        <dbReference type="Rhea" id="RHEA-COMP:9658"/>
        <dbReference type="Rhea" id="RHEA-COMP:9673"/>
        <dbReference type="ChEBI" id="CHEBI:30616"/>
        <dbReference type="ChEBI" id="CHEBI:32682"/>
        <dbReference type="ChEBI" id="CHEBI:33019"/>
        <dbReference type="ChEBI" id="CHEBI:78442"/>
        <dbReference type="ChEBI" id="CHEBI:78513"/>
        <dbReference type="ChEBI" id="CHEBI:456215"/>
        <dbReference type="EC" id="6.1.1.19"/>
    </reaction>
</comment>
<proteinExistence type="inferred from homology"/>
<dbReference type="Pfam" id="PF00750">
    <property type="entry name" value="tRNA-synt_1d"/>
    <property type="match status" value="1"/>
</dbReference>
<dbReference type="SMART" id="SM01016">
    <property type="entry name" value="Arg_tRNA_synt_N"/>
    <property type="match status" value="1"/>
</dbReference>
<comment type="similarity">
    <text evidence="1 10">Belongs to the class-I aminoacyl-tRNA synthetase family.</text>
</comment>
<evidence type="ECO:0000256" key="3">
    <source>
        <dbReference type="ARBA" id="ARBA00022598"/>
    </source>
</evidence>
<evidence type="ECO:0000259" key="12">
    <source>
        <dbReference type="SMART" id="SM01016"/>
    </source>
</evidence>